<evidence type="ECO:0000256" key="3">
    <source>
        <dbReference type="ARBA" id="ARBA00022827"/>
    </source>
</evidence>
<dbReference type="Proteomes" id="UP000199377">
    <property type="component" value="Unassembled WGS sequence"/>
</dbReference>
<dbReference type="Gene3D" id="2.40.110.10">
    <property type="entry name" value="Butyryl-CoA Dehydrogenase, subunit A, domain 2"/>
    <property type="match status" value="1"/>
</dbReference>
<dbReference type="Gene3D" id="1.20.140.10">
    <property type="entry name" value="Butyryl-CoA Dehydrogenase, subunit A, domain 3"/>
    <property type="match status" value="1"/>
</dbReference>
<dbReference type="EMBL" id="FOQH01000001">
    <property type="protein sequence ID" value="SFH69494.1"/>
    <property type="molecule type" value="Genomic_DNA"/>
</dbReference>
<protein>
    <submittedName>
        <fullName evidence="7">Acyl-CoA dehydrogenase</fullName>
    </submittedName>
</protein>
<dbReference type="InterPro" id="IPR037069">
    <property type="entry name" value="AcylCoA_DH/ox_N_sf"/>
</dbReference>
<dbReference type="InterPro" id="IPR006091">
    <property type="entry name" value="Acyl-CoA_Oxase/DH_mid-dom"/>
</dbReference>
<evidence type="ECO:0000259" key="6">
    <source>
        <dbReference type="Pfam" id="PF02771"/>
    </source>
</evidence>
<dbReference type="FunFam" id="2.40.110.10:FF:000011">
    <property type="entry name" value="Acyl-CoA dehydrogenase FadE34"/>
    <property type="match status" value="1"/>
</dbReference>
<dbReference type="PANTHER" id="PTHR43292">
    <property type="entry name" value="ACYL-COA DEHYDROGENASE"/>
    <property type="match status" value="1"/>
</dbReference>
<dbReference type="InterPro" id="IPR013786">
    <property type="entry name" value="AcylCoA_DH/ox_N"/>
</dbReference>
<sequence>MSSPFRFDPVQMPDVEPQLRAEVREFLAEWTPKFTPWKIGHSWTGLDREFSKAVGARGWIGMTWPREYGGHERSALERYVVIEEMLAAGAPVGAHWIADRQSGPLILRVGTETQKKKWLPLICSGEATFCIGLSEPDSGSDLASVRTRATRDGDGWRLSGRKIWTTNAHHAQAMIALVRTSGGPDDRHKGLSQVLVDLSLPGVEIRRIADMTGEAHFNEVTFDDVQLGPDALVGVEGAGWAQGMSELAFERSGPDRFLSAFPLMPLLVDEIAAAGEPDRLSARAIGRTLAELAALREMSVCTAGMLDRGEDPAQEAAVIKEVGVTLEQRMPEMVRDLAPGALPGAVEGDLAEMRAAVAQQAPTFSLRGGTREIMRGIMAKGMGLR</sequence>
<name>A0A1I3C4M0_9RHOB</name>
<reference evidence="7 8" key="1">
    <citation type="submission" date="2016-10" db="EMBL/GenBank/DDBJ databases">
        <authorList>
            <person name="de Groot N.N."/>
        </authorList>
    </citation>
    <scope>NUCLEOTIDE SEQUENCE [LARGE SCALE GENOMIC DNA]</scope>
    <source>
        <strain evidence="7 8">CGMCC 1.11030</strain>
    </source>
</reference>
<keyword evidence="2" id="KW-0285">Flavoprotein</keyword>
<dbReference type="GO" id="GO:0003995">
    <property type="term" value="F:acyl-CoA dehydrogenase activity"/>
    <property type="evidence" value="ECO:0007669"/>
    <property type="project" value="InterPro"/>
</dbReference>
<gene>
    <name evidence="7" type="ORF">SAMN05216258_101580</name>
</gene>
<evidence type="ECO:0000256" key="2">
    <source>
        <dbReference type="ARBA" id="ARBA00022630"/>
    </source>
</evidence>
<dbReference type="Pfam" id="PF02770">
    <property type="entry name" value="Acyl-CoA_dh_M"/>
    <property type="match status" value="1"/>
</dbReference>
<dbReference type="OrthoDB" id="9780544at2"/>
<dbReference type="InterPro" id="IPR009100">
    <property type="entry name" value="AcylCoA_DH/oxidase_NM_dom_sf"/>
</dbReference>
<dbReference type="PANTHER" id="PTHR43292:SF4">
    <property type="entry name" value="ACYL-COA DEHYDROGENASE FADE34"/>
    <property type="match status" value="1"/>
</dbReference>
<comment type="cofactor">
    <cofactor evidence="1">
        <name>FAD</name>
        <dbReference type="ChEBI" id="CHEBI:57692"/>
    </cofactor>
</comment>
<dbReference type="STRING" id="1114924.SAMN05216258_101580"/>
<evidence type="ECO:0000313" key="7">
    <source>
        <dbReference type="EMBL" id="SFH69494.1"/>
    </source>
</evidence>
<dbReference type="AlphaFoldDB" id="A0A1I3C4M0"/>
<dbReference type="GO" id="GO:0050660">
    <property type="term" value="F:flavin adenine dinucleotide binding"/>
    <property type="evidence" value="ECO:0007669"/>
    <property type="project" value="InterPro"/>
</dbReference>
<keyword evidence="4" id="KW-0560">Oxidoreductase</keyword>
<organism evidence="7 8">
    <name type="scientific">Albimonas pacifica</name>
    <dbReference type="NCBI Taxonomy" id="1114924"/>
    <lineage>
        <taxon>Bacteria</taxon>
        <taxon>Pseudomonadati</taxon>
        <taxon>Pseudomonadota</taxon>
        <taxon>Alphaproteobacteria</taxon>
        <taxon>Rhodobacterales</taxon>
        <taxon>Paracoccaceae</taxon>
        <taxon>Albimonas</taxon>
    </lineage>
</organism>
<dbReference type="SUPFAM" id="SSF56645">
    <property type="entry name" value="Acyl-CoA dehydrogenase NM domain-like"/>
    <property type="match status" value="1"/>
</dbReference>
<dbReference type="InterPro" id="IPR046373">
    <property type="entry name" value="Acyl-CoA_Oxase/DH_mid-dom_sf"/>
</dbReference>
<accession>A0A1I3C4M0</accession>
<dbReference type="Pfam" id="PF02771">
    <property type="entry name" value="Acyl-CoA_dh_N"/>
    <property type="match status" value="1"/>
</dbReference>
<evidence type="ECO:0000256" key="1">
    <source>
        <dbReference type="ARBA" id="ARBA00001974"/>
    </source>
</evidence>
<evidence type="ECO:0000313" key="8">
    <source>
        <dbReference type="Proteomes" id="UP000199377"/>
    </source>
</evidence>
<dbReference type="Gene3D" id="1.10.540.10">
    <property type="entry name" value="Acyl-CoA dehydrogenase/oxidase, N-terminal domain"/>
    <property type="match status" value="1"/>
</dbReference>
<dbReference type="RefSeq" id="WP_092857603.1">
    <property type="nucleotide sequence ID" value="NZ_FOQH01000001.1"/>
</dbReference>
<keyword evidence="3" id="KW-0274">FAD</keyword>
<proteinExistence type="predicted"/>
<feature type="domain" description="Acyl-CoA dehydrogenase/oxidase N-terminal" evidence="6">
    <location>
        <begin position="17"/>
        <end position="126"/>
    </location>
</feature>
<dbReference type="InterPro" id="IPR006089">
    <property type="entry name" value="Acyl-CoA_DH_CS"/>
</dbReference>
<evidence type="ECO:0000259" key="5">
    <source>
        <dbReference type="Pfam" id="PF02770"/>
    </source>
</evidence>
<dbReference type="GO" id="GO:0005886">
    <property type="term" value="C:plasma membrane"/>
    <property type="evidence" value="ECO:0007669"/>
    <property type="project" value="TreeGrafter"/>
</dbReference>
<keyword evidence="8" id="KW-1185">Reference proteome</keyword>
<dbReference type="PROSITE" id="PS00072">
    <property type="entry name" value="ACYL_COA_DH_1"/>
    <property type="match status" value="1"/>
</dbReference>
<evidence type="ECO:0000256" key="4">
    <source>
        <dbReference type="ARBA" id="ARBA00023002"/>
    </source>
</evidence>
<feature type="domain" description="Acyl-CoA oxidase/dehydrogenase middle" evidence="5">
    <location>
        <begin position="130"/>
        <end position="225"/>
    </location>
</feature>
<dbReference type="InterPro" id="IPR052161">
    <property type="entry name" value="Mycobact_Acyl-CoA_DH"/>
</dbReference>